<evidence type="ECO:0000259" key="6">
    <source>
        <dbReference type="Pfam" id="PF01850"/>
    </source>
</evidence>
<evidence type="ECO:0000313" key="7">
    <source>
        <dbReference type="EMBL" id="MCE7027248.1"/>
    </source>
</evidence>
<evidence type="ECO:0000256" key="1">
    <source>
        <dbReference type="ARBA" id="ARBA00022649"/>
    </source>
</evidence>
<dbReference type="SUPFAM" id="SSF88723">
    <property type="entry name" value="PIN domain-like"/>
    <property type="match status" value="1"/>
</dbReference>
<dbReference type="InterPro" id="IPR022907">
    <property type="entry name" value="VapC_family"/>
</dbReference>
<keyword evidence="8" id="KW-1185">Reference proteome</keyword>
<feature type="domain" description="PIN" evidence="6">
    <location>
        <begin position="3"/>
        <end position="113"/>
    </location>
</feature>
<organism evidence="7 8">
    <name type="scientific">Jiella avicenniae</name>
    <dbReference type="NCBI Taxonomy" id="2907202"/>
    <lineage>
        <taxon>Bacteria</taxon>
        <taxon>Pseudomonadati</taxon>
        <taxon>Pseudomonadota</taxon>
        <taxon>Alphaproteobacteria</taxon>
        <taxon>Hyphomicrobiales</taxon>
        <taxon>Aurantimonadaceae</taxon>
        <taxon>Jiella</taxon>
    </lineage>
</organism>
<dbReference type="GO" id="GO:0090729">
    <property type="term" value="F:toxin activity"/>
    <property type="evidence" value="ECO:0007669"/>
    <property type="project" value="UniProtKB-KW"/>
</dbReference>
<dbReference type="Pfam" id="PF01850">
    <property type="entry name" value="PIN"/>
    <property type="match status" value="1"/>
</dbReference>
<evidence type="ECO:0000256" key="2">
    <source>
        <dbReference type="ARBA" id="ARBA00022722"/>
    </source>
</evidence>
<keyword evidence="2 5" id="KW-0540">Nuclease</keyword>
<comment type="caution">
    <text evidence="7">The sequence shown here is derived from an EMBL/GenBank/DDBJ whole genome shotgun (WGS) entry which is preliminary data.</text>
</comment>
<feature type="binding site" evidence="5">
    <location>
        <position position="6"/>
    </location>
    <ligand>
        <name>Mg(2+)</name>
        <dbReference type="ChEBI" id="CHEBI:18420"/>
    </ligand>
</feature>
<feature type="binding site" evidence="5">
    <location>
        <position position="87"/>
    </location>
    <ligand>
        <name>Mg(2+)</name>
        <dbReference type="ChEBI" id="CHEBI:18420"/>
    </ligand>
</feature>
<dbReference type="GO" id="GO:0004540">
    <property type="term" value="F:RNA nuclease activity"/>
    <property type="evidence" value="ECO:0007669"/>
    <property type="project" value="InterPro"/>
</dbReference>
<evidence type="ECO:0000256" key="4">
    <source>
        <dbReference type="ARBA" id="ARBA00022801"/>
    </source>
</evidence>
<dbReference type="Proteomes" id="UP001139035">
    <property type="component" value="Unassembled WGS sequence"/>
</dbReference>
<dbReference type="GO" id="GO:0016787">
    <property type="term" value="F:hydrolase activity"/>
    <property type="evidence" value="ECO:0007669"/>
    <property type="project" value="UniProtKB-KW"/>
</dbReference>
<keyword evidence="1 5" id="KW-1277">Toxin-antitoxin system</keyword>
<dbReference type="InterPro" id="IPR029060">
    <property type="entry name" value="PIN-like_dom_sf"/>
</dbReference>
<comment type="function">
    <text evidence="5">Toxic component of a toxin-antitoxin (TA) system. An RNase.</text>
</comment>
<dbReference type="EMBL" id="JAJUWU010000004">
    <property type="protein sequence ID" value="MCE7027248.1"/>
    <property type="molecule type" value="Genomic_DNA"/>
</dbReference>
<dbReference type="HAMAP" id="MF_00265">
    <property type="entry name" value="VapC_Nob1"/>
    <property type="match status" value="1"/>
</dbReference>
<dbReference type="AlphaFoldDB" id="A0A9X1NYK2"/>
<comment type="cofactor">
    <cofactor evidence="5">
        <name>Mg(2+)</name>
        <dbReference type="ChEBI" id="CHEBI:18420"/>
    </cofactor>
</comment>
<comment type="similarity">
    <text evidence="5">Belongs to the PINc/VapC protein family.</text>
</comment>
<protein>
    <recommendedName>
        <fullName evidence="5">Ribonuclease VapC</fullName>
        <shortName evidence="5">RNase VapC</shortName>
        <ecNumber evidence="5">3.1.-.-</ecNumber>
    </recommendedName>
    <alternativeName>
        <fullName evidence="5">Toxin VapC</fullName>
    </alternativeName>
</protein>
<dbReference type="GO" id="GO:0000287">
    <property type="term" value="F:magnesium ion binding"/>
    <property type="evidence" value="ECO:0007669"/>
    <property type="project" value="UniProtKB-UniRule"/>
</dbReference>
<proteinExistence type="inferred from homology"/>
<sequence length="125" mass="13839">MMIIADTSVWVDHLRQGDDFLEDLLLANQIAAHPYVTAELALGSVRDRGAFLAMIEGLPTVAPTPLGEVRQRIERHRLYRRGIGFVDVALVAACLSNSSLRLWTRDKRLASVALELQIAYSPNAV</sequence>
<gene>
    <name evidence="5" type="primary">vapC</name>
    <name evidence="7" type="ORF">LZD57_04520</name>
</gene>
<dbReference type="EC" id="3.1.-.-" evidence="5"/>
<evidence type="ECO:0000256" key="5">
    <source>
        <dbReference type="HAMAP-Rule" id="MF_00265"/>
    </source>
</evidence>
<keyword evidence="5" id="KW-0800">Toxin</keyword>
<reference evidence="7" key="1">
    <citation type="submission" date="2022-01" db="EMBL/GenBank/DDBJ databases">
        <title>Jiella avicenniae sp. nov., a novel endophytic bacterium isolated from bark of Avicennia marina.</title>
        <authorList>
            <person name="Tuo L."/>
        </authorList>
    </citation>
    <scope>NUCLEOTIDE SEQUENCE</scope>
    <source>
        <strain evidence="7">CBK1P-4</strain>
    </source>
</reference>
<name>A0A9X1NYK2_9HYPH</name>
<keyword evidence="3 5" id="KW-0479">Metal-binding</keyword>
<evidence type="ECO:0000256" key="3">
    <source>
        <dbReference type="ARBA" id="ARBA00022723"/>
    </source>
</evidence>
<dbReference type="InterPro" id="IPR002716">
    <property type="entry name" value="PIN_dom"/>
</dbReference>
<keyword evidence="4 5" id="KW-0378">Hydrolase</keyword>
<accession>A0A9X1NYK2</accession>
<keyword evidence="5" id="KW-0460">Magnesium</keyword>
<dbReference type="Gene3D" id="3.40.50.1010">
    <property type="entry name" value="5'-nuclease"/>
    <property type="match status" value="1"/>
</dbReference>
<evidence type="ECO:0000313" key="8">
    <source>
        <dbReference type="Proteomes" id="UP001139035"/>
    </source>
</evidence>